<keyword evidence="3" id="KW-1185">Reference proteome</keyword>
<dbReference type="InParanoid" id="A0A517SD97"/>
<dbReference type="EMBL" id="CP036271">
    <property type="protein sequence ID" value="QDT54098.1"/>
    <property type="molecule type" value="Genomic_DNA"/>
</dbReference>
<feature type="compositionally biased region" description="Basic and acidic residues" evidence="1">
    <location>
        <begin position="609"/>
        <end position="626"/>
    </location>
</feature>
<dbReference type="AlphaFoldDB" id="A0A517SD97"/>
<sequence>MVWKQSRSARQSGLARRWKHLVLGCSVLALGTSGWSDDLPPLPANGSAAPTLNGILPEEIPAGLSADDFQTLTGTWATWADEAATAVSNVFRPHENLDELDVDLANVEIKLGTMEKALADSKYRAVHGALSDLHGRLRRRVDVARVILEAQRANVGVAQEKKLTTALGKLEQAVATVERDVSRYPNGRKWLPYVHADQLKALAQEKATSPELLETVKVNLAGRSTLEGEAQREFLHRASFVTLERAIDTVLEASTQRDPGTYVADLQRIGAAMFQALEEYEVRSGELEAQAIREQYAAWKAVAADGGAAMSEVLRKHYMNFNFRLVASEGFMKRVFETNRSEGSWVNDCIMEARVTGYQCTNTQLNVDIMPNSGSAKFCLMLDGNVRSNTQAVTSQATAHTVGNHRFHAEKAAFFDGHAFTASGSVVSVAANNQPVSVDTGIRLPIIRGIANGIAMSKVQEKMPQSNAITRQKITTQVQPRLDSEVAENFDKASTQLEAKLYGPLRELESYPQELDVNSTDDAILVRARLMEDLELGGSEWPNLPMPSRGIVIQTHESLLNNSIERANFAGRELTQQQLQDELRARMEKLLGRPLEQKVEANEATDSSEPTKADEPSKVEDVPAPDEKDKTAVFVFDEHDAIKFKVSNGIVKMIMRTGLKREGADPIPTQQIEVSLGMTVEGDEIVIDRVGTIAVRPVGPVQNRGEQIVRANVMRSNIARLTPERRVKATMNMKSGDKNIPVRVTDVVTRDGWVSVVAQ</sequence>
<evidence type="ECO:0000313" key="3">
    <source>
        <dbReference type="Proteomes" id="UP000315700"/>
    </source>
</evidence>
<dbReference type="KEGG" id="ccos:Pan44_21250"/>
<evidence type="ECO:0000313" key="2">
    <source>
        <dbReference type="EMBL" id="QDT54098.1"/>
    </source>
</evidence>
<proteinExistence type="predicted"/>
<reference evidence="2 3" key="1">
    <citation type="submission" date="2019-02" db="EMBL/GenBank/DDBJ databases">
        <title>Deep-cultivation of Planctomycetes and their phenomic and genomic characterization uncovers novel biology.</title>
        <authorList>
            <person name="Wiegand S."/>
            <person name="Jogler M."/>
            <person name="Boedeker C."/>
            <person name="Pinto D."/>
            <person name="Vollmers J."/>
            <person name="Rivas-Marin E."/>
            <person name="Kohn T."/>
            <person name="Peeters S.H."/>
            <person name="Heuer A."/>
            <person name="Rast P."/>
            <person name="Oberbeckmann S."/>
            <person name="Bunk B."/>
            <person name="Jeske O."/>
            <person name="Meyerdierks A."/>
            <person name="Storesund J.E."/>
            <person name="Kallscheuer N."/>
            <person name="Luecker S."/>
            <person name="Lage O.M."/>
            <person name="Pohl T."/>
            <person name="Merkel B.J."/>
            <person name="Hornburger P."/>
            <person name="Mueller R.-W."/>
            <person name="Bruemmer F."/>
            <person name="Labrenz M."/>
            <person name="Spormann A.M."/>
            <person name="Op den Camp H."/>
            <person name="Overmann J."/>
            <person name="Amann R."/>
            <person name="Jetten M.S.M."/>
            <person name="Mascher T."/>
            <person name="Medema M.H."/>
            <person name="Devos D.P."/>
            <person name="Kaster A.-K."/>
            <person name="Ovreas L."/>
            <person name="Rohde M."/>
            <person name="Galperin M.Y."/>
            <person name="Jogler C."/>
        </authorList>
    </citation>
    <scope>NUCLEOTIDE SEQUENCE [LARGE SCALE GENOMIC DNA]</scope>
    <source>
        <strain evidence="2 3">Pan44</strain>
    </source>
</reference>
<organism evidence="2 3">
    <name type="scientific">Caulifigura coniformis</name>
    <dbReference type="NCBI Taxonomy" id="2527983"/>
    <lineage>
        <taxon>Bacteria</taxon>
        <taxon>Pseudomonadati</taxon>
        <taxon>Planctomycetota</taxon>
        <taxon>Planctomycetia</taxon>
        <taxon>Planctomycetales</taxon>
        <taxon>Planctomycetaceae</taxon>
        <taxon>Caulifigura</taxon>
    </lineage>
</organism>
<feature type="region of interest" description="Disordered" evidence="1">
    <location>
        <begin position="594"/>
        <end position="626"/>
    </location>
</feature>
<protein>
    <submittedName>
        <fullName evidence="2">Uncharacterized protein</fullName>
    </submittedName>
</protein>
<evidence type="ECO:0000256" key="1">
    <source>
        <dbReference type="SAM" id="MobiDB-lite"/>
    </source>
</evidence>
<dbReference type="RefSeq" id="WP_145029862.1">
    <property type="nucleotide sequence ID" value="NZ_CP036271.1"/>
</dbReference>
<dbReference type="OrthoDB" id="245674at2"/>
<dbReference type="Proteomes" id="UP000315700">
    <property type="component" value="Chromosome"/>
</dbReference>
<name>A0A517SD97_9PLAN</name>
<gene>
    <name evidence="2" type="ORF">Pan44_21250</name>
</gene>
<accession>A0A517SD97</accession>